<gene>
    <name evidence="2" type="ORF">QVD17_00668</name>
</gene>
<evidence type="ECO:0000256" key="1">
    <source>
        <dbReference type="SAM" id="Phobius"/>
    </source>
</evidence>
<keyword evidence="1" id="KW-0472">Membrane</keyword>
<feature type="transmembrane region" description="Helical" evidence="1">
    <location>
        <begin position="237"/>
        <end position="260"/>
    </location>
</feature>
<reference evidence="2" key="1">
    <citation type="journal article" date="2023" name="bioRxiv">
        <title>Improved chromosome-level genome assembly for marigold (Tagetes erecta).</title>
        <authorList>
            <person name="Jiang F."/>
            <person name="Yuan L."/>
            <person name="Wang S."/>
            <person name="Wang H."/>
            <person name="Xu D."/>
            <person name="Wang A."/>
            <person name="Fan W."/>
        </authorList>
    </citation>
    <scope>NUCLEOTIDE SEQUENCE</scope>
    <source>
        <strain evidence="2">WSJ</strain>
        <tissue evidence="2">Leaf</tissue>
    </source>
</reference>
<feature type="transmembrane region" description="Helical" evidence="1">
    <location>
        <begin position="171"/>
        <end position="187"/>
    </location>
</feature>
<evidence type="ECO:0000313" key="2">
    <source>
        <dbReference type="EMBL" id="KAK1434913.1"/>
    </source>
</evidence>
<evidence type="ECO:0000313" key="3">
    <source>
        <dbReference type="Proteomes" id="UP001229421"/>
    </source>
</evidence>
<dbReference type="AlphaFoldDB" id="A0AAD8P628"/>
<sequence length="267" mass="29716">MDFRVIKDVSKQKMKIVPYTSPTLTTIPSSMIGNEVTKLDQPMGKKAVKAKRNAGRQAKEIVEYKKLRYFTLGYKLQFLSLPSHLNGHTFATISLFSATHHLDLLVVCYGGDGTDDGCWSSDLCDLGLPWFVSLLVVCDGRDGSFFFVLPNDGCRSSDLCDLGLRWFVDRWIYVVLLLHVAVIGFWACDVRVFGNYADVYDGGGIDGGGVVRDSWFPAVFFPGFDINVVLGNDDDNAIIFLHLNTIYLIWLWAVMMSCLANGDVSLA</sequence>
<comment type="caution">
    <text evidence="2">The sequence shown here is derived from an EMBL/GenBank/DDBJ whole genome shotgun (WGS) entry which is preliminary data.</text>
</comment>
<keyword evidence="3" id="KW-1185">Reference proteome</keyword>
<organism evidence="2 3">
    <name type="scientific">Tagetes erecta</name>
    <name type="common">African marigold</name>
    <dbReference type="NCBI Taxonomy" id="13708"/>
    <lineage>
        <taxon>Eukaryota</taxon>
        <taxon>Viridiplantae</taxon>
        <taxon>Streptophyta</taxon>
        <taxon>Embryophyta</taxon>
        <taxon>Tracheophyta</taxon>
        <taxon>Spermatophyta</taxon>
        <taxon>Magnoliopsida</taxon>
        <taxon>eudicotyledons</taxon>
        <taxon>Gunneridae</taxon>
        <taxon>Pentapetalae</taxon>
        <taxon>asterids</taxon>
        <taxon>campanulids</taxon>
        <taxon>Asterales</taxon>
        <taxon>Asteraceae</taxon>
        <taxon>Asteroideae</taxon>
        <taxon>Heliantheae alliance</taxon>
        <taxon>Tageteae</taxon>
        <taxon>Tagetes</taxon>
    </lineage>
</organism>
<accession>A0AAD8P628</accession>
<name>A0AAD8P628_TARER</name>
<dbReference type="EMBL" id="JAUHHV010000001">
    <property type="protein sequence ID" value="KAK1434913.1"/>
    <property type="molecule type" value="Genomic_DNA"/>
</dbReference>
<protein>
    <submittedName>
        <fullName evidence="2">Uncharacterized protein</fullName>
    </submittedName>
</protein>
<dbReference type="Proteomes" id="UP001229421">
    <property type="component" value="Unassembled WGS sequence"/>
</dbReference>
<keyword evidence="1" id="KW-0812">Transmembrane</keyword>
<proteinExistence type="predicted"/>
<keyword evidence="1" id="KW-1133">Transmembrane helix</keyword>